<dbReference type="InterPro" id="IPR026349">
    <property type="entry name" value="CHP04255"/>
</dbReference>
<dbReference type="EMBL" id="JAGIOE010000001">
    <property type="protein sequence ID" value="MBP2374085.1"/>
    <property type="molecule type" value="Genomic_DNA"/>
</dbReference>
<evidence type="ECO:0000313" key="1">
    <source>
        <dbReference type="EMBL" id="MBP2374085.1"/>
    </source>
</evidence>
<accession>A0ABS4WD08</accession>
<organism evidence="1 2">
    <name type="scientific">Paeniglutamicibacter psychrophenolicus</name>
    <dbReference type="NCBI Taxonomy" id="257454"/>
    <lineage>
        <taxon>Bacteria</taxon>
        <taxon>Bacillati</taxon>
        <taxon>Actinomycetota</taxon>
        <taxon>Actinomycetes</taxon>
        <taxon>Micrococcales</taxon>
        <taxon>Micrococcaceae</taxon>
        <taxon>Paeniglutamicibacter</taxon>
    </lineage>
</organism>
<proteinExistence type="predicted"/>
<keyword evidence="2" id="KW-1185">Reference proteome</keyword>
<dbReference type="NCBIfam" id="TIGR04255">
    <property type="entry name" value="sporadTIGR04255"/>
    <property type="match status" value="1"/>
</dbReference>
<reference evidence="1 2" key="1">
    <citation type="submission" date="2021-03" db="EMBL/GenBank/DDBJ databases">
        <title>Sequencing the genomes of 1000 actinobacteria strains.</title>
        <authorList>
            <person name="Klenk H.-P."/>
        </authorList>
    </citation>
    <scope>NUCLEOTIDE SEQUENCE [LARGE SCALE GENOMIC DNA]</scope>
    <source>
        <strain evidence="1 2">DSM 15454</strain>
    </source>
</reference>
<comment type="caution">
    <text evidence="1">The sequence shown here is derived from an EMBL/GenBank/DDBJ whole genome shotgun (WGS) entry which is preliminary data.</text>
</comment>
<protein>
    <submittedName>
        <fullName evidence="1">Uncharacterized protein (TIGR04255 family)</fullName>
    </submittedName>
</protein>
<name>A0ABS4WD08_9MICC</name>
<dbReference type="Proteomes" id="UP000766570">
    <property type="component" value="Unassembled WGS sequence"/>
</dbReference>
<sequence length="270" mass="30228">MHERERFRPFTGDTSKRILLNDAPLSMVLCQIRWPELGHLQLDMKPRVLEFGSKLSDYPIFQESQEISYTVTPEGVHQGGGGTVFQWRSIDGTWNVSLGRRFLSLYCTDYPGFTIFSERLTKILELLEEHMGVPLIERVGVRYVNQIVDARLIDNLEEYVSPVVLGYSSLVPASPEIMLVSNANQALYSIEDVMLQVRSGMVPADQSVDPAVPAANTESWVLDLDAFNGNVLPFSVPDVLDAVGKLSDTAYDFFKLVVTDGFIREFGGES</sequence>
<gene>
    <name evidence="1" type="ORF">JOF46_001997</name>
</gene>
<evidence type="ECO:0000313" key="2">
    <source>
        <dbReference type="Proteomes" id="UP000766570"/>
    </source>
</evidence>
<dbReference type="RefSeq" id="WP_209907155.1">
    <property type="nucleotide sequence ID" value="NZ_BAAAMI010000011.1"/>
</dbReference>